<dbReference type="Gene3D" id="3.40.630.30">
    <property type="match status" value="1"/>
</dbReference>
<feature type="domain" description="N-acetyltransferase" evidence="1">
    <location>
        <begin position="58"/>
        <end position="210"/>
    </location>
</feature>
<dbReference type="InterPro" id="IPR000182">
    <property type="entry name" value="GNAT_dom"/>
</dbReference>
<name>A0A9P4H3H6_9PLEO</name>
<reference evidence="2" key="1">
    <citation type="journal article" date="2020" name="Stud. Mycol.">
        <title>101 Dothideomycetes genomes: a test case for predicting lifestyles and emergence of pathogens.</title>
        <authorList>
            <person name="Haridas S."/>
            <person name="Albert R."/>
            <person name="Binder M."/>
            <person name="Bloem J."/>
            <person name="Labutti K."/>
            <person name="Salamov A."/>
            <person name="Andreopoulos B."/>
            <person name="Baker S."/>
            <person name="Barry K."/>
            <person name="Bills G."/>
            <person name="Bluhm B."/>
            <person name="Cannon C."/>
            <person name="Castanera R."/>
            <person name="Culley D."/>
            <person name="Daum C."/>
            <person name="Ezra D."/>
            <person name="Gonzalez J."/>
            <person name="Henrissat B."/>
            <person name="Kuo A."/>
            <person name="Liang C."/>
            <person name="Lipzen A."/>
            <person name="Lutzoni F."/>
            <person name="Magnuson J."/>
            <person name="Mondo S."/>
            <person name="Nolan M."/>
            <person name="Ohm R."/>
            <person name="Pangilinan J."/>
            <person name="Park H.-J."/>
            <person name="Ramirez L."/>
            <person name="Alfaro M."/>
            <person name="Sun H."/>
            <person name="Tritt A."/>
            <person name="Yoshinaga Y."/>
            <person name="Zwiers L.-H."/>
            <person name="Turgeon B."/>
            <person name="Goodwin S."/>
            <person name="Spatafora J."/>
            <person name="Crous P."/>
            <person name="Grigoriev I."/>
        </authorList>
    </citation>
    <scope>NUCLEOTIDE SEQUENCE</scope>
    <source>
        <strain evidence="2">CBS 110217</strain>
    </source>
</reference>
<keyword evidence="3" id="KW-1185">Reference proteome</keyword>
<dbReference type="Pfam" id="PF00583">
    <property type="entry name" value="Acetyltransf_1"/>
    <property type="match status" value="1"/>
</dbReference>
<dbReference type="PANTHER" id="PTHR43415">
    <property type="entry name" value="SPERMIDINE N(1)-ACETYLTRANSFERASE"/>
    <property type="match status" value="1"/>
</dbReference>
<evidence type="ECO:0000259" key="1">
    <source>
        <dbReference type="PROSITE" id="PS51186"/>
    </source>
</evidence>
<proteinExistence type="predicted"/>
<dbReference type="EMBL" id="ML978228">
    <property type="protein sequence ID" value="KAF2027326.1"/>
    <property type="molecule type" value="Genomic_DNA"/>
</dbReference>
<evidence type="ECO:0000313" key="3">
    <source>
        <dbReference type="Proteomes" id="UP000799777"/>
    </source>
</evidence>
<dbReference type="Proteomes" id="UP000799777">
    <property type="component" value="Unassembled WGS sequence"/>
</dbReference>
<protein>
    <submittedName>
        <fullName evidence="2">Acetyltransferase</fullName>
    </submittedName>
</protein>
<dbReference type="PANTHER" id="PTHR43415:SF3">
    <property type="entry name" value="GNAT-FAMILY ACETYLTRANSFERASE"/>
    <property type="match status" value="1"/>
</dbReference>
<dbReference type="OrthoDB" id="64477at2759"/>
<dbReference type="GO" id="GO:0016747">
    <property type="term" value="F:acyltransferase activity, transferring groups other than amino-acyl groups"/>
    <property type="evidence" value="ECO:0007669"/>
    <property type="project" value="InterPro"/>
</dbReference>
<dbReference type="InterPro" id="IPR016181">
    <property type="entry name" value="Acyl_CoA_acyltransferase"/>
</dbReference>
<dbReference type="CDD" id="cd04301">
    <property type="entry name" value="NAT_SF"/>
    <property type="match status" value="1"/>
</dbReference>
<sequence>MTPQAPPHPFNSANLSYRAIRDADIAIFRAISDDVHGFQNSNFGNISLPSDTDTKDFMTICADSSKYLLGVVIWLNHPADLSKEKIRELVKKSKDEGKEGLVEDWGIAIGELHLSRLPRGSSHHRWTEVGIDVIPEYQGRGYGKEAILWGLDYAFRRAGLHRVRIRAFEWNEGAIRLYKKIGFKMEGRERQAYWFEGRWWDGIEMGMLEGEWRALTEMIAGRGEKKEE</sequence>
<comment type="caution">
    <text evidence="2">The sequence shown here is derived from an EMBL/GenBank/DDBJ whole genome shotgun (WGS) entry which is preliminary data.</text>
</comment>
<dbReference type="AlphaFoldDB" id="A0A9P4H3H6"/>
<evidence type="ECO:0000313" key="2">
    <source>
        <dbReference type="EMBL" id="KAF2027326.1"/>
    </source>
</evidence>
<dbReference type="SUPFAM" id="SSF55729">
    <property type="entry name" value="Acyl-CoA N-acyltransferases (Nat)"/>
    <property type="match status" value="1"/>
</dbReference>
<gene>
    <name evidence="2" type="ORF">EK21DRAFT_72104</name>
</gene>
<accession>A0A9P4H3H6</accession>
<organism evidence="2 3">
    <name type="scientific">Setomelanomma holmii</name>
    <dbReference type="NCBI Taxonomy" id="210430"/>
    <lineage>
        <taxon>Eukaryota</taxon>
        <taxon>Fungi</taxon>
        <taxon>Dikarya</taxon>
        <taxon>Ascomycota</taxon>
        <taxon>Pezizomycotina</taxon>
        <taxon>Dothideomycetes</taxon>
        <taxon>Pleosporomycetidae</taxon>
        <taxon>Pleosporales</taxon>
        <taxon>Pleosporineae</taxon>
        <taxon>Phaeosphaeriaceae</taxon>
        <taxon>Setomelanomma</taxon>
    </lineage>
</organism>
<dbReference type="PROSITE" id="PS51186">
    <property type="entry name" value="GNAT"/>
    <property type="match status" value="1"/>
</dbReference>